<dbReference type="AlphaFoldDB" id="A0A8J7LEP3"/>
<organism evidence="1 2">
    <name type="scientific">Dendronalium phyllosphericum CENA369</name>
    <dbReference type="NCBI Taxonomy" id="1725256"/>
    <lineage>
        <taxon>Bacteria</taxon>
        <taxon>Bacillati</taxon>
        <taxon>Cyanobacteriota</taxon>
        <taxon>Cyanophyceae</taxon>
        <taxon>Nostocales</taxon>
        <taxon>Nostocaceae</taxon>
        <taxon>Dendronalium</taxon>
        <taxon>Dendronalium phyllosphericum</taxon>
    </lineage>
</organism>
<name>A0A8J7LEP3_9NOST</name>
<dbReference type="Proteomes" id="UP000662314">
    <property type="component" value="Unassembled WGS sequence"/>
</dbReference>
<dbReference type="EMBL" id="JAECZA010000022">
    <property type="protein sequence ID" value="MBH8572989.1"/>
    <property type="molecule type" value="Genomic_DNA"/>
</dbReference>
<dbReference type="RefSeq" id="WP_214431812.1">
    <property type="nucleotide sequence ID" value="NZ_CAWPUQ010000117.1"/>
</dbReference>
<comment type="caution">
    <text evidence="1">The sequence shown here is derived from an EMBL/GenBank/DDBJ whole genome shotgun (WGS) entry which is preliminary data.</text>
</comment>
<accession>A0A8J7LEP3</accession>
<proteinExistence type="predicted"/>
<reference evidence="1 2" key="1">
    <citation type="journal article" date="2021" name="Int. J. Syst. Evol. Microbiol.">
        <title>Amazonocrinis nigriterrae gen. nov., sp. nov., Atlanticothrix silvestris gen. nov., sp. nov. and Dendronalium phyllosphericum gen. nov., sp. nov., nostocacean cyanobacteria from Brazilian environments.</title>
        <authorList>
            <person name="Alvarenga D.O."/>
            <person name="Andreote A.P.D."/>
            <person name="Branco L.H.Z."/>
            <person name="Delbaje E."/>
            <person name="Cruz R.B."/>
            <person name="Varani A.M."/>
            <person name="Fiore M.F."/>
        </authorList>
    </citation>
    <scope>NUCLEOTIDE SEQUENCE [LARGE SCALE GENOMIC DNA]</scope>
    <source>
        <strain evidence="1 2">CENA369</strain>
    </source>
</reference>
<sequence>MMLEEKNFCFCTLAFGKNYRSLALLLARDIEKYSPNTYFVILSDRPKEFSKQSNVLAFKHRQNSVKIYHDKRFVLAKALSMFHSCIYIDADMRIVAPVPQNMKWLQVPGITARSCEIMPKKYTKVFAGTADHKLYKQFIVTEKAAQKLSLKLEKEEVKFIYEYLFAITKDSEKELEFLKQWEIIAPYFELNRVHDGEGNAIGLAAAKAGLQVRWSEMEGISFFKDKTELIRIKKGQSNIQDMALYFEQQKMLEYPKISILQKFIFKIFTNFKYSYNLLRLIIVTLRNFDFYYQ</sequence>
<evidence type="ECO:0000313" key="2">
    <source>
        <dbReference type="Proteomes" id="UP000662314"/>
    </source>
</evidence>
<gene>
    <name evidence="1" type="ORF">I8752_08140</name>
</gene>
<keyword evidence="2" id="KW-1185">Reference proteome</keyword>
<protein>
    <submittedName>
        <fullName evidence="1">Uncharacterized protein</fullName>
    </submittedName>
</protein>
<evidence type="ECO:0000313" key="1">
    <source>
        <dbReference type="EMBL" id="MBH8572989.1"/>
    </source>
</evidence>